<dbReference type="InterPro" id="IPR041664">
    <property type="entry name" value="AAA_16"/>
</dbReference>
<evidence type="ECO:0000256" key="1">
    <source>
        <dbReference type="SAM" id="MobiDB-lite"/>
    </source>
</evidence>
<feature type="domain" description="Orc1-like AAA ATPase" evidence="2">
    <location>
        <begin position="649"/>
        <end position="864"/>
    </location>
</feature>
<keyword evidence="4" id="KW-1185">Reference proteome</keyword>
<gene>
    <name evidence="3" type="ORF">HJC23_010345</name>
</gene>
<feature type="compositionally biased region" description="Gly residues" evidence="1">
    <location>
        <begin position="134"/>
        <end position="143"/>
    </location>
</feature>
<sequence>MLYHNILPAAATTTIQCHQDLLSSQTGSTMNNQGERRQACDTKSLRWGSLAASLEALCENETTNVGVYCPDNAGAHENIDDGIDSEVSALTSRLPNSNSAPVIGRNANEWTDDNGNAAFRAMMTGGRHSAQEGTYGGLGGRGIDAGDAFQGNPPNPPDFQGVGTGNRQLGPRGSQLGGLSDDRVDQHHPPYSNYVAVMSSLGHFQDNTMSYGQASQRMNPSFQFREREICEQYARGEGGTIVQQGTAVFGESFAALETYDADSYSPHRSHEPEEWRLHDGGNSNKALGSVATELDRFYQLQHQDQHVDDPQTQANHFFDQHPSHQTEMGLPPSISRQTLTLNEWIDLHKPHNNRSTLPLSPAPTDDSLNKELSTSRKNYLQQCVAIAYKVVSKIIRGMERSKLRQQQQNDVSGGLDASFDLHEEWEPRPSDISVEGITVTELIDASHHSDSNNDDDGSCNDARTTIEDINFDVLTNFNWEHSPWAEDNKANGDEDEDAAILRSVAKLLYELFMEGEQLPTCFMDSSGERSDRRESEASVEGIMEMLRMFASDENTDGDDCVRHNSWEEHCDELFTRMRDAALPIPICRLVSDVFREYPKSEAPTHYNENRMTLSEVSSDLEQMIDYPDAFLYASRTSRWELLFGNDYMFGRKKELAHLMDAALRVEGVDSPKEAILISGHAGSGKSRLVREIRKPLKERGWKFLRCKFERAIQSEPISIVALGLDEFFSTSIPCPPVIDTSSPLANNENQTCSCIDHSCQRKIIRELFDLVGLDEIRTLSQWMPSLRTLVKESYPAHKNYFEDGLTQQQQYQLTEQKTPSMIRLLGLLLELVASTCPVLFFVDDLQWADVSSLALLTSLVTMVGTSNCASGTSSSLLFIVACRIDDGMPEELVLRHLLQEFETTKSTHVSRVSLNGFDIESLNEMMSEVLCLPSRKTRSLSQLIQEKTQGMPLFVVEFVDSLLAEELLTQRCTHGWEWDVDAIHRKPIAKGVAELLSRKLERLPLSVSKGLQTLSCFAPRVDLRVIDAVEKYDPSDNMHLNLAIDLAKREYLVDVSGSTFSFSHELIQKAALDLIPMMDRIPMLLKLVACLVTKCSSDTTDTDVFLFATVDLMNSIDRDFASNNPQHSQLFAEYNLKAGKRLIELANFTFASKYLQTGISFLQGTGWIENYYLTVDLVNNLAKSSYSLGHHQDCFAQVNLVFENATSFEDKFLSYCLYINLLGLESNDKAVEKLIYLLPFAGEPIDPNAISYELAIDEMMALKQSLNGGQKDMLLHLPLMTDCTRLMSMKLLSLLVLYSSEQKDFLSGYLAVRMIQISLQHGQCDDTVYALSVFSSSFVYMVDEVDEAYALAQITLRLMENYDTKRLIPRVNGLIYGTVLCAKDTIYSTLDPLSTACQLAFSQGIHEHAILNTLIYVKKCLYGGIKLPALLKDLASLAKQHQKINQMKVIFHFLGPMYKTVSVLSGVTLDESDILSQCTRTPTDDFVEAAMAHNELVFLRVAVGTVLFESLIIRDFAKAADLILKYSNFFEILNKNHNVALESNLFFVAGLVSFHMAREMKDSHWIEKGTNALAAYENWAFCNHSNYEHKYFLLKAECHHLHGETDAAVQAYETSIESARINRFLPNQAIACELAAHFFGNIGEKKRTREMIQKSHDVYMEWGANAKAKSVIELLNLRYLDDTVLNTN</sequence>
<dbReference type="InterPro" id="IPR027417">
    <property type="entry name" value="P-loop_NTPase"/>
</dbReference>
<dbReference type="InterPro" id="IPR053159">
    <property type="entry name" value="Hybrid_Histidine_Kinase"/>
</dbReference>
<dbReference type="PANTHER" id="PTHR43642:SF1">
    <property type="entry name" value="HYBRID SIGNAL TRANSDUCTION HISTIDINE KINASE G"/>
    <property type="match status" value="1"/>
</dbReference>
<organism evidence="3 4">
    <name type="scientific">Cyclotella cryptica</name>
    <dbReference type="NCBI Taxonomy" id="29204"/>
    <lineage>
        <taxon>Eukaryota</taxon>
        <taxon>Sar</taxon>
        <taxon>Stramenopiles</taxon>
        <taxon>Ochrophyta</taxon>
        <taxon>Bacillariophyta</taxon>
        <taxon>Coscinodiscophyceae</taxon>
        <taxon>Thalassiosirophycidae</taxon>
        <taxon>Stephanodiscales</taxon>
        <taxon>Stephanodiscaceae</taxon>
        <taxon>Cyclotella</taxon>
    </lineage>
</organism>
<comment type="caution">
    <text evidence="3">The sequence shown here is derived from an EMBL/GenBank/DDBJ whole genome shotgun (WGS) entry which is preliminary data.</text>
</comment>
<name>A0ABD3QSK3_9STRA</name>
<dbReference type="EMBL" id="JABMIG020000023">
    <property type="protein sequence ID" value="KAL3802001.1"/>
    <property type="molecule type" value="Genomic_DNA"/>
</dbReference>
<proteinExistence type="predicted"/>
<dbReference type="Proteomes" id="UP001516023">
    <property type="component" value="Unassembled WGS sequence"/>
</dbReference>
<feature type="region of interest" description="Disordered" evidence="1">
    <location>
        <begin position="350"/>
        <end position="370"/>
    </location>
</feature>
<evidence type="ECO:0000259" key="2">
    <source>
        <dbReference type="Pfam" id="PF13191"/>
    </source>
</evidence>
<evidence type="ECO:0000313" key="3">
    <source>
        <dbReference type="EMBL" id="KAL3802001.1"/>
    </source>
</evidence>
<protein>
    <recommendedName>
        <fullName evidence="2">Orc1-like AAA ATPase domain-containing protein</fullName>
    </recommendedName>
</protein>
<dbReference type="Pfam" id="PF13191">
    <property type="entry name" value="AAA_16"/>
    <property type="match status" value="1"/>
</dbReference>
<reference evidence="3 4" key="1">
    <citation type="journal article" date="2020" name="G3 (Bethesda)">
        <title>Improved Reference Genome for Cyclotella cryptica CCMP332, a Model for Cell Wall Morphogenesis, Salinity Adaptation, and Lipid Production in Diatoms (Bacillariophyta).</title>
        <authorList>
            <person name="Roberts W.R."/>
            <person name="Downey K.M."/>
            <person name="Ruck E.C."/>
            <person name="Traller J.C."/>
            <person name="Alverson A.J."/>
        </authorList>
    </citation>
    <scope>NUCLEOTIDE SEQUENCE [LARGE SCALE GENOMIC DNA]</scope>
    <source>
        <strain evidence="3 4">CCMP332</strain>
    </source>
</reference>
<dbReference type="SUPFAM" id="SSF52540">
    <property type="entry name" value="P-loop containing nucleoside triphosphate hydrolases"/>
    <property type="match status" value="1"/>
</dbReference>
<dbReference type="PANTHER" id="PTHR43642">
    <property type="entry name" value="HYBRID SIGNAL TRANSDUCTION HISTIDINE KINASE G"/>
    <property type="match status" value="1"/>
</dbReference>
<feature type="region of interest" description="Disordered" evidence="1">
    <location>
        <begin position="128"/>
        <end position="188"/>
    </location>
</feature>
<accession>A0ABD3QSK3</accession>
<evidence type="ECO:0000313" key="4">
    <source>
        <dbReference type="Proteomes" id="UP001516023"/>
    </source>
</evidence>